<accession>A0ABV5HMF6</accession>
<evidence type="ECO:0000313" key="5">
    <source>
        <dbReference type="EMBL" id="MFB9135442.1"/>
    </source>
</evidence>
<gene>
    <name evidence="5" type="ORF">ACFFUV_10765</name>
</gene>
<reference evidence="5 6" key="1">
    <citation type="submission" date="2024-09" db="EMBL/GenBank/DDBJ databases">
        <authorList>
            <person name="Sun Q."/>
            <person name="Mori K."/>
        </authorList>
    </citation>
    <scope>NUCLEOTIDE SEQUENCE [LARGE SCALE GENOMIC DNA]</scope>
    <source>
        <strain evidence="5 6">CECT 8064</strain>
    </source>
</reference>
<evidence type="ECO:0000256" key="2">
    <source>
        <dbReference type="ARBA" id="ARBA00023125"/>
    </source>
</evidence>
<dbReference type="InterPro" id="IPR000524">
    <property type="entry name" value="Tscrpt_reg_HTH_GntR"/>
</dbReference>
<keyword evidence="3" id="KW-0804">Transcription</keyword>
<dbReference type="SUPFAM" id="SSF46785">
    <property type="entry name" value="Winged helix' DNA-binding domain"/>
    <property type="match status" value="1"/>
</dbReference>
<dbReference type="Gene3D" id="1.10.10.10">
    <property type="entry name" value="Winged helix-like DNA-binding domain superfamily/Winged helix DNA-binding domain"/>
    <property type="match status" value="1"/>
</dbReference>
<dbReference type="InterPro" id="IPR036388">
    <property type="entry name" value="WH-like_DNA-bd_sf"/>
</dbReference>
<organism evidence="5 6">
    <name type="scientific">Vibrio olivae</name>
    <dbReference type="NCBI Taxonomy" id="1243002"/>
    <lineage>
        <taxon>Bacteria</taxon>
        <taxon>Pseudomonadati</taxon>
        <taxon>Pseudomonadota</taxon>
        <taxon>Gammaproteobacteria</taxon>
        <taxon>Vibrionales</taxon>
        <taxon>Vibrionaceae</taxon>
        <taxon>Vibrio</taxon>
    </lineage>
</organism>
<comment type="caution">
    <text evidence="5">The sequence shown here is derived from an EMBL/GenBank/DDBJ whole genome shotgun (WGS) entry which is preliminary data.</text>
</comment>
<dbReference type="Proteomes" id="UP001589645">
    <property type="component" value="Unassembled WGS sequence"/>
</dbReference>
<name>A0ABV5HMF6_9VIBR</name>
<dbReference type="Gene3D" id="6.10.250.1220">
    <property type="match status" value="1"/>
</dbReference>
<dbReference type="EMBL" id="JBHMEP010000002">
    <property type="protein sequence ID" value="MFB9135442.1"/>
    <property type="molecule type" value="Genomic_DNA"/>
</dbReference>
<keyword evidence="1" id="KW-0805">Transcription regulation</keyword>
<keyword evidence="6" id="KW-1185">Reference proteome</keyword>
<sequence length="122" mass="13825">MSDWNEDLPIFRQLALRVSDQIAQGVWADGDALPSVRAVSADLKINHLTVLKGYQLLVDDGLVEKRRGQGMFVAPGAQAKLKAKQKQQFISEQIPKIRRTLRQLDMPLEEFISRLKQNIEGE</sequence>
<dbReference type="RefSeq" id="WP_390192317.1">
    <property type="nucleotide sequence ID" value="NZ_JBHMEP010000002.1"/>
</dbReference>
<protein>
    <submittedName>
        <fullName evidence="5">GntR family transcriptional regulator</fullName>
    </submittedName>
</protein>
<dbReference type="PANTHER" id="PTHR38445:SF10">
    <property type="entry name" value="GNTR-FAMILY TRANSCRIPTIONAL REGULATOR"/>
    <property type="match status" value="1"/>
</dbReference>
<evidence type="ECO:0000313" key="6">
    <source>
        <dbReference type="Proteomes" id="UP001589645"/>
    </source>
</evidence>
<keyword evidence="2" id="KW-0238">DNA-binding</keyword>
<dbReference type="PANTHER" id="PTHR38445">
    <property type="entry name" value="HTH-TYPE TRANSCRIPTIONAL REPRESSOR YTRA"/>
    <property type="match status" value="1"/>
</dbReference>
<dbReference type="CDD" id="cd07377">
    <property type="entry name" value="WHTH_GntR"/>
    <property type="match status" value="1"/>
</dbReference>
<dbReference type="SMART" id="SM00345">
    <property type="entry name" value="HTH_GNTR"/>
    <property type="match status" value="1"/>
</dbReference>
<evidence type="ECO:0000256" key="1">
    <source>
        <dbReference type="ARBA" id="ARBA00023015"/>
    </source>
</evidence>
<dbReference type="Pfam" id="PF00392">
    <property type="entry name" value="GntR"/>
    <property type="match status" value="1"/>
</dbReference>
<evidence type="ECO:0000259" key="4">
    <source>
        <dbReference type="PROSITE" id="PS50949"/>
    </source>
</evidence>
<proteinExistence type="predicted"/>
<feature type="domain" description="HTH gntR-type" evidence="4">
    <location>
        <begin position="8"/>
        <end position="76"/>
    </location>
</feature>
<dbReference type="InterPro" id="IPR036390">
    <property type="entry name" value="WH_DNA-bd_sf"/>
</dbReference>
<dbReference type="PROSITE" id="PS50949">
    <property type="entry name" value="HTH_GNTR"/>
    <property type="match status" value="1"/>
</dbReference>
<evidence type="ECO:0000256" key="3">
    <source>
        <dbReference type="ARBA" id="ARBA00023163"/>
    </source>
</evidence>